<keyword evidence="7" id="KW-1185">Reference proteome</keyword>
<dbReference type="InterPro" id="IPR013083">
    <property type="entry name" value="Znf_RING/FYVE/PHD"/>
</dbReference>
<evidence type="ECO:0000256" key="3">
    <source>
        <dbReference type="ARBA" id="ARBA00022833"/>
    </source>
</evidence>
<evidence type="ECO:0000313" key="7">
    <source>
        <dbReference type="Proteomes" id="UP001652661"/>
    </source>
</evidence>
<keyword evidence="3" id="KW-0862">Zinc</keyword>
<keyword evidence="2 4" id="KW-0863">Zinc-finger</keyword>
<protein>
    <submittedName>
        <fullName evidence="8">E3 ubiquitin-protein ligase RNF4 isoform X1</fullName>
    </submittedName>
</protein>
<dbReference type="PROSITE" id="PS50089">
    <property type="entry name" value="ZF_RING_2"/>
    <property type="match status" value="1"/>
</dbReference>
<feature type="region of interest" description="Disordered" evidence="5">
    <location>
        <begin position="26"/>
        <end position="95"/>
    </location>
</feature>
<dbReference type="SMART" id="SM00184">
    <property type="entry name" value="RING"/>
    <property type="match status" value="1"/>
</dbReference>
<accession>A0A6P4HXE4</accession>
<keyword evidence="1" id="KW-0479">Metal-binding</keyword>
<dbReference type="Pfam" id="PF13445">
    <property type="entry name" value="zf-RING_UBOX"/>
    <property type="match status" value="1"/>
</dbReference>
<dbReference type="AlphaFoldDB" id="A0A6P4HXE4"/>
<dbReference type="InterPro" id="IPR027370">
    <property type="entry name" value="Znf-RING_euk"/>
</dbReference>
<dbReference type="OMA" id="HTENGDN"/>
<evidence type="ECO:0000313" key="8">
    <source>
        <dbReference type="RefSeq" id="XP_017016704.1"/>
    </source>
</evidence>
<proteinExistence type="predicted"/>
<dbReference type="Proteomes" id="UP001652661">
    <property type="component" value="Chromosome 3R"/>
</dbReference>
<dbReference type="RefSeq" id="XP_017016704.1">
    <property type="nucleotide sequence ID" value="XM_017161215.3"/>
</dbReference>
<evidence type="ECO:0000256" key="1">
    <source>
        <dbReference type="ARBA" id="ARBA00022723"/>
    </source>
</evidence>
<dbReference type="GO" id="GO:0008270">
    <property type="term" value="F:zinc ion binding"/>
    <property type="evidence" value="ECO:0007669"/>
    <property type="project" value="UniProtKB-KW"/>
</dbReference>
<feature type="domain" description="RING-type" evidence="6">
    <location>
        <begin position="235"/>
        <end position="275"/>
    </location>
</feature>
<dbReference type="PANTHER" id="PTHR23041:SF78">
    <property type="entry name" value="E3 UBIQUITIN-PROTEIN LIGASE RNF4"/>
    <property type="match status" value="1"/>
</dbReference>
<dbReference type="InterPro" id="IPR017907">
    <property type="entry name" value="Znf_RING_CS"/>
</dbReference>
<organism evidence="7 8">
    <name type="scientific">Drosophila kikkawai</name>
    <name type="common">Fruit fly</name>
    <dbReference type="NCBI Taxonomy" id="30033"/>
    <lineage>
        <taxon>Eukaryota</taxon>
        <taxon>Metazoa</taxon>
        <taxon>Ecdysozoa</taxon>
        <taxon>Arthropoda</taxon>
        <taxon>Hexapoda</taxon>
        <taxon>Insecta</taxon>
        <taxon>Pterygota</taxon>
        <taxon>Neoptera</taxon>
        <taxon>Endopterygota</taxon>
        <taxon>Diptera</taxon>
        <taxon>Brachycera</taxon>
        <taxon>Muscomorpha</taxon>
        <taxon>Ephydroidea</taxon>
        <taxon>Drosophilidae</taxon>
        <taxon>Drosophila</taxon>
        <taxon>Sophophora</taxon>
    </lineage>
</organism>
<name>A0A6P4HXE4_DROKI</name>
<feature type="region of interest" description="Disordered" evidence="5">
    <location>
        <begin position="166"/>
        <end position="226"/>
    </location>
</feature>
<dbReference type="GO" id="GO:0045944">
    <property type="term" value="P:positive regulation of transcription by RNA polymerase II"/>
    <property type="evidence" value="ECO:0007669"/>
    <property type="project" value="TreeGrafter"/>
</dbReference>
<sequence length="288" mass="31709">MSDSSFVEISFSEQSELSRTYNISTELSSPSASFGSSSSSSSHFPSDSIGSSSSSSHSPGASSSESVQDNSFRVTMDESRDQSTDLEGESDNQSADFVRESLNRSNDQIAQMLEDIGSITRYCEQLASQVDNNYDLTTTSTPTIIQGRRPRLDVTPVEVIDLSNFEFAPPARPPTNRTPDAVIDLCTPDRSSAHRRRSSQQSTSNAVVVDLDDPSPPKRTCPTSDESQMEESYKCPVCLENVRRREPVSTKCGHVFCKECLVAAINSVHKCPLCNKKMTVRQFSRIYL</sequence>
<dbReference type="PROSITE" id="PS00518">
    <property type="entry name" value="ZF_RING_1"/>
    <property type="match status" value="1"/>
</dbReference>
<evidence type="ECO:0000256" key="5">
    <source>
        <dbReference type="SAM" id="MobiDB-lite"/>
    </source>
</evidence>
<dbReference type="SUPFAM" id="SSF57850">
    <property type="entry name" value="RING/U-box"/>
    <property type="match status" value="1"/>
</dbReference>
<reference evidence="8" key="1">
    <citation type="submission" date="2025-08" db="UniProtKB">
        <authorList>
            <consortium name="RefSeq"/>
        </authorList>
    </citation>
    <scope>IDENTIFICATION</scope>
    <source>
        <strain evidence="8">14028-0561.14</strain>
        <tissue evidence="8">Whole fly</tissue>
    </source>
</reference>
<feature type="compositionally biased region" description="Low complexity" evidence="5">
    <location>
        <begin position="28"/>
        <end position="66"/>
    </location>
</feature>
<evidence type="ECO:0000256" key="2">
    <source>
        <dbReference type="ARBA" id="ARBA00022771"/>
    </source>
</evidence>
<dbReference type="InterPro" id="IPR001841">
    <property type="entry name" value="Znf_RING"/>
</dbReference>
<evidence type="ECO:0000256" key="4">
    <source>
        <dbReference type="PROSITE-ProRule" id="PRU00175"/>
    </source>
</evidence>
<dbReference type="Gene3D" id="3.30.40.10">
    <property type="entry name" value="Zinc/RING finger domain, C3HC4 (zinc finger)"/>
    <property type="match status" value="1"/>
</dbReference>
<dbReference type="OrthoDB" id="6105938at2759"/>
<evidence type="ECO:0000259" key="6">
    <source>
        <dbReference type="PROSITE" id="PS50089"/>
    </source>
</evidence>
<dbReference type="PANTHER" id="PTHR23041">
    <property type="entry name" value="RING FINGER DOMAIN-CONTAINING"/>
    <property type="match status" value="1"/>
</dbReference>
<gene>
    <name evidence="8" type="primary">dgrn</name>
</gene>
<dbReference type="InterPro" id="IPR047134">
    <property type="entry name" value="RNF4"/>
</dbReference>